<name>A0ACA9SJD4_9GLOM</name>
<reference evidence="1" key="1">
    <citation type="submission" date="2021-06" db="EMBL/GenBank/DDBJ databases">
        <authorList>
            <person name="Kallberg Y."/>
            <person name="Tangrot J."/>
            <person name="Rosling A."/>
        </authorList>
    </citation>
    <scope>NUCLEOTIDE SEQUENCE</scope>
    <source>
        <strain evidence="1">MA461A</strain>
    </source>
</reference>
<accession>A0ACA9SJD4</accession>
<evidence type="ECO:0000313" key="1">
    <source>
        <dbReference type="EMBL" id="CAG8840659.1"/>
    </source>
</evidence>
<keyword evidence="2" id="KW-1185">Reference proteome</keyword>
<organism evidence="1 2">
    <name type="scientific">Racocetra persica</name>
    <dbReference type="NCBI Taxonomy" id="160502"/>
    <lineage>
        <taxon>Eukaryota</taxon>
        <taxon>Fungi</taxon>
        <taxon>Fungi incertae sedis</taxon>
        <taxon>Mucoromycota</taxon>
        <taxon>Glomeromycotina</taxon>
        <taxon>Glomeromycetes</taxon>
        <taxon>Diversisporales</taxon>
        <taxon>Gigasporaceae</taxon>
        <taxon>Racocetra</taxon>
    </lineage>
</organism>
<gene>
    <name evidence="1" type="ORF">RPERSI_LOCUS31520</name>
</gene>
<protein>
    <submittedName>
        <fullName evidence="1">16090_t:CDS:1</fullName>
    </submittedName>
</protein>
<evidence type="ECO:0000313" key="2">
    <source>
        <dbReference type="Proteomes" id="UP000789920"/>
    </source>
</evidence>
<feature type="non-terminal residue" evidence="1">
    <location>
        <position position="168"/>
    </location>
</feature>
<dbReference type="Proteomes" id="UP000789920">
    <property type="component" value="Unassembled WGS sequence"/>
</dbReference>
<sequence length="168" mass="19677">TPNELPFFPAASQLTFSNWDFFVLHKIEFAFLVQKWAITLIPKDVSACMPWHDIAIGFIGAPAVDVANHFIERWNYIKSRNVINYVIRYSHPILKKTEIKEFQKDIRSYNYFNETVEADTTKGTCSVQILRSVCRWSHGIEVEDSIHKPYLQAIAEAEHFIYIENQFF</sequence>
<feature type="non-terminal residue" evidence="1">
    <location>
        <position position="1"/>
    </location>
</feature>
<proteinExistence type="predicted"/>
<comment type="caution">
    <text evidence="1">The sequence shown here is derived from an EMBL/GenBank/DDBJ whole genome shotgun (WGS) entry which is preliminary data.</text>
</comment>
<dbReference type="EMBL" id="CAJVQC010127359">
    <property type="protein sequence ID" value="CAG8840659.1"/>
    <property type="molecule type" value="Genomic_DNA"/>
</dbReference>